<gene>
    <name evidence="2" type="ORF">SEMRO_1395_G269100.1</name>
</gene>
<evidence type="ECO:0000313" key="2">
    <source>
        <dbReference type="EMBL" id="CAB9523261.1"/>
    </source>
</evidence>
<feature type="compositionally biased region" description="Basic and acidic residues" evidence="1">
    <location>
        <begin position="133"/>
        <end position="146"/>
    </location>
</feature>
<keyword evidence="3" id="KW-1185">Reference proteome</keyword>
<name>A0A9N8EPT5_9STRA</name>
<evidence type="ECO:0000256" key="1">
    <source>
        <dbReference type="SAM" id="MobiDB-lite"/>
    </source>
</evidence>
<proteinExistence type="predicted"/>
<dbReference type="EMBL" id="CAICTM010001393">
    <property type="protein sequence ID" value="CAB9523261.1"/>
    <property type="molecule type" value="Genomic_DNA"/>
</dbReference>
<evidence type="ECO:0000313" key="3">
    <source>
        <dbReference type="Proteomes" id="UP001153069"/>
    </source>
</evidence>
<protein>
    <submittedName>
        <fullName evidence="2">Uncharacterized protein</fullName>
    </submittedName>
</protein>
<accession>A0A9N8EPT5</accession>
<feature type="compositionally biased region" description="Polar residues" evidence="1">
    <location>
        <begin position="119"/>
        <end position="131"/>
    </location>
</feature>
<organism evidence="2 3">
    <name type="scientific">Seminavis robusta</name>
    <dbReference type="NCBI Taxonomy" id="568900"/>
    <lineage>
        <taxon>Eukaryota</taxon>
        <taxon>Sar</taxon>
        <taxon>Stramenopiles</taxon>
        <taxon>Ochrophyta</taxon>
        <taxon>Bacillariophyta</taxon>
        <taxon>Bacillariophyceae</taxon>
        <taxon>Bacillariophycidae</taxon>
        <taxon>Naviculales</taxon>
        <taxon>Naviculaceae</taxon>
        <taxon>Seminavis</taxon>
    </lineage>
</organism>
<sequence length="218" mass="24848">MVSSGRSSPAVVVRPQWTKTGSWRKYIRTHSNRKLQVDLDLTQERHVHFDTESNRVEEVTQEEQSVMDARWYKKSDYEVFERDRQLTALQYRAIKKKGAPFIEREHSVRGLEHLLDAPSTDNSNAAATVTSKGKVERTSGRSEHSQRVLQEQSRQKSASVYPNDAMLREVACKSSRESRQRSAERGEADALAGYVTSSRALQRKVGGVMHTISRSMQP</sequence>
<comment type="caution">
    <text evidence="2">The sequence shown here is derived from an EMBL/GenBank/DDBJ whole genome shotgun (WGS) entry which is preliminary data.</text>
</comment>
<feature type="compositionally biased region" description="Polar residues" evidence="1">
    <location>
        <begin position="147"/>
        <end position="160"/>
    </location>
</feature>
<feature type="region of interest" description="Disordered" evidence="1">
    <location>
        <begin position="115"/>
        <end position="161"/>
    </location>
</feature>
<dbReference type="Proteomes" id="UP001153069">
    <property type="component" value="Unassembled WGS sequence"/>
</dbReference>
<reference evidence="2" key="1">
    <citation type="submission" date="2020-06" db="EMBL/GenBank/DDBJ databases">
        <authorList>
            <consortium name="Plant Systems Biology data submission"/>
        </authorList>
    </citation>
    <scope>NUCLEOTIDE SEQUENCE</scope>
    <source>
        <strain evidence="2">D6</strain>
    </source>
</reference>
<dbReference type="AlphaFoldDB" id="A0A9N8EPT5"/>